<dbReference type="EMBL" id="CAUYUJ010018215">
    <property type="protein sequence ID" value="CAK0881692.1"/>
    <property type="molecule type" value="Genomic_DNA"/>
</dbReference>
<name>A0ABN9W6C6_9DINO</name>
<keyword evidence="2" id="KW-1185">Reference proteome</keyword>
<feature type="non-terminal residue" evidence="1">
    <location>
        <position position="1"/>
    </location>
</feature>
<comment type="caution">
    <text evidence="1">The sequence shown here is derived from an EMBL/GenBank/DDBJ whole genome shotgun (WGS) entry which is preliminary data.</text>
</comment>
<gene>
    <name evidence="1" type="ORF">PCOR1329_LOCUS64451</name>
</gene>
<dbReference type="Proteomes" id="UP001189429">
    <property type="component" value="Unassembled WGS sequence"/>
</dbReference>
<evidence type="ECO:0000313" key="1">
    <source>
        <dbReference type="EMBL" id="CAK0881692.1"/>
    </source>
</evidence>
<evidence type="ECO:0000313" key="2">
    <source>
        <dbReference type="Proteomes" id="UP001189429"/>
    </source>
</evidence>
<protein>
    <submittedName>
        <fullName evidence="1">Uncharacterized protein</fullName>
    </submittedName>
</protein>
<sequence length="165" mass="17228">AYLNIDPAFLAPVALLHVGWSFAPVYATLLVELSHDLEPAVPVLCAGPGSQPLADESCLWAPLKDGGGRALPADRAALVAEAAALRAGLLWILVHSGGLARRYPEESGDQTGSLIFELVREVTSSSKEPPAARPMHEEQLPAELCAALRSAAALEGAPPPIVLTL</sequence>
<organism evidence="1 2">
    <name type="scientific">Prorocentrum cordatum</name>
    <dbReference type="NCBI Taxonomy" id="2364126"/>
    <lineage>
        <taxon>Eukaryota</taxon>
        <taxon>Sar</taxon>
        <taxon>Alveolata</taxon>
        <taxon>Dinophyceae</taxon>
        <taxon>Prorocentrales</taxon>
        <taxon>Prorocentraceae</taxon>
        <taxon>Prorocentrum</taxon>
    </lineage>
</organism>
<proteinExistence type="predicted"/>
<accession>A0ABN9W6C6</accession>
<reference evidence="1" key="1">
    <citation type="submission" date="2023-10" db="EMBL/GenBank/DDBJ databases">
        <authorList>
            <person name="Chen Y."/>
            <person name="Shah S."/>
            <person name="Dougan E. K."/>
            <person name="Thang M."/>
            <person name="Chan C."/>
        </authorList>
    </citation>
    <scope>NUCLEOTIDE SEQUENCE [LARGE SCALE GENOMIC DNA]</scope>
</reference>